<keyword evidence="2" id="KW-1133">Transmembrane helix</keyword>
<dbReference type="GeneID" id="84590717"/>
<proteinExistence type="predicted"/>
<accession>A0AAJ8BWQ4</accession>
<evidence type="ECO:0000256" key="1">
    <source>
        <dbReference type="SAM" id="MobiDB-lite"/>
    </source>
</evidence>
<feature type="compositionally biased region" description="Basic and acidic residues" evidence="1">
    <location>
        <begin position="1"/>
        <end position="10"/>
    </location>
</feature>
<sequence>MAIVRDRGERGTQGNNKVGGGGGGAPKGKRGEIKIGSARLRLPHSLLGSSLRSLRMLSLLSLVVHASIYLVGVSSCWIIS</sequence>
<keyword evidence="2" id="KW-0472">Membrane</keyword>
<evidence type="ECO:0000256" key="2">
    <source>
        <dbReference type="SAM" id="Phobius"/>
    </source>
</evidence>
<feature type="compositionally biased region" description="Gly residues" evidence="1">
    <location>
        <begin position="17"/>
        <end position="26"/>
    </location>
</feature>
<organism evidence="3">
    <name type="scientific">Aspergillus niger</name>
    <dbReference type="NCBI Taxonomy" id="5061"/>
    <lineage>
        <taxon>Eukaryota</taxon>
        <taxon>Fungi</taxon>
        <taxon>Dikarya</taxon>
        <taxon>Ascomycota</taxon>
        <taxon>Pezizomycotina</taxon>
        <taxon>Eurotiomycetes</taxon>
        <taxon>Eurotiomycetidae</taxon>
        <taxon>Eurotiales</taxon>
        <taxon>Aspergillaceae</taxon>
        <taxon>Aspergillus</taxon>
        <taxon>Aspergillus subgen. Circumdati</taxon>
    </lineage>
</organism>
<dbReference type="VEuPathDB" id="FungiDB:An03g04420"/>
<dbReference type="RefSeq" id="XP_059605244.1">
    <property type="nucleotide sequence ID" value="XM_059747074.1"/>
</dbReference>
<dbReference type="KEGG" id="ang:An03g04420"/>
<reference evidence="3" key="1">
    <citation type="submission" date="2025-02" db="EMBL/GenBank/DDBJ databases">
        <authorList>
            <consortium name="NCBI Genome Project"/>
        </authorList>
    </citation>
    <scope>NUCLEOTIDE SEQUENCE</scope>
</reference>
<dbReference type="AlphaFoldDB" id="A0AAJ8BWQ4"/>
<gene>
    <name evidence="3" type="ORF">An03g04420</name>
</gene>
<feature type="transmembrane region" description="Helical" evidence="2">
    <location>
        <begin position="56"/>
        <end position="79"/>
    </location>
</feature>
<feature type="region of interest" description="Disordered" evidence="1">
    <location>
        <begin position="1"/>
        <end position="31"/>
    </location>
</feature>
<name>A0AAJ8BWQ4_ASPNG</name>
<reference evidence="3" key="2">
    <citation type="submission" date="2025-08" db="UniProtKB">
        <authorList>
            <consortium name="RefSeq"/>
        </authorList>
    </citation>
    <scope>IDENTIFICATION</scope>
</reference>
<protein>
    <submittedName>
        <fullName evidence="3">Uncharacterized protein</fullName>
    </submittedName>
</protein>
<keyword evidence="2" id="KW-0812">Transmembrane</keyword>
<evidence type="ECO:0000313" key="3">
    <source>
        <dbReference type="RefSeq" id="XP_059605244.1"/>
    </source>
</evidence>